<reference evidence="13 14" key="1">
    <citation type="submission" date="2024-06" db="EMBL/GenBank/DDBJ databases">
        <authorList>
            <person name="Pan Q."/>
            <person name="Wen M."/>
            <person name="Jouanno E."/>
            <person name="Zahm M."/>
            <person name="Klopp C."/>
            <person name="Cabau C."/>
            <person name="Louis A."/>
            <person name="Berthelot C."/>
            <person name="Parey E."/>
            <person name="Roest Crollius H."/>
            <person name="Montfort J."/>
            <person name="Robinson-Rechavi M."/>
            <person name="Bouchez O."/>
            <person name="Lampietro C."/>
            <person name="Lopez Roques C."/>
            <person name="Donnadieu C."/>
            <person name="Postlethwait J."/>
            <person name="Bobe J."/>
            <person name="Verreycken H."/>
            <person name="Guiguen Y."/>
        </authorList>
    </citation>
    <scope>NUCLEOTIDE SEQUENCE [LARGE SCALE GENOMIC DNA]</scope>
    <source>
        <strain evidence="13">Up_M1</strain>
        <tissue evidence="13">Testis</tissue>
    </source>
</reference>
<accession>A0ABD0W2M6</accession>
<dbReference type="EMBL" id="JAGEUA010000009">
    <property type="protein sequence ID" value="KAL0965199.1"/>
    <property type="molecule type" value="Genomic_DNA"/>
</dbReference>
<evidence type="ECO:0000256" key="9">
    <source>
        <dbReference type="ARBA" id="ARBA00023198"/>
    </source>
</evidence>
<dbReference type="GO" id="GO:0005829">
    <property type="term" value="C:cytosol"/>
    <property type="evidence" value="ECO:0007669"/>
    <property type="project" value="UniProtKB-SubCell"/>
</dbReference>
<comment type="subcellular location">
    <subcellularLocation>
        <location evidence="2">Cytoplasm</location>
        <location evidence="2">Cytosol</location>
    </subcellularLocation>
    <subcellularLocation>
        <location evidence="1">Lysosome</location>
    </subcellularLocation>
    <subcellularLocation>
        <location evidence="3">Secreted</location>
        <location evidence="3">Extracellular exosome</location>
    </subcellularLocation>
</comment>
<dbReference type="InterPro" id="IPR000975">
    <property type="entry name" value="IL-1_fam"/>
</dbReference>
<evidence type="ECO:0000256" key="10">
    <source>
        <dbReference type="ARBA" id="ARBA00023228"/>
    </source>
</evidence>
<evidence type="ECO:0000313" key="14">
    <source>
        <dbReference type="Proteomes" id="UP001557470"/>
    </source>
</evidence>
<dbReference type="GO" id="GO:0051781">
    <property type="term" value="P:positive regulation of cell division"/>
    <property type="evidence" value="ECO:0007669"/>
    <property type="project" value="UniProtKB-KW"/>
</dbReference>
<keyword evidence="14" id="KW-1185">Reference proteome</keyword>
<dbReference type="Proteomes" id="UP001557470">
    <property type="component" value="Unassembled WGS sequence"/>
</dbReference>
<dbReference type="GO" id="GO:0005149">
    <property type="term" value="F:interleukin-1 receptor binding"/>
    <property type="evidence" value="ECO:0007669"/>
    <property type="project" value="UniProtKB-UniRule"/>
</dbReference>
<gene>
    <name evidence="13" type="ORF">UPYG_G00278090</name>
</gene>
<evidence type="ECO:0000256" key="12">
    <source>
        <dbReference type="RuleBase" id="RU003753"/>
    </source>
</evidence>
<keyword evidence="8" id="KW-0666">Pyrogen</keyword>
<keyword evidence="5" id="KW-0963">Cytoplasm</keyword>
<organism evidence="13 14">
    <name type="scientific">Umbra pygmaea</name>
    <name type="common">Eastern mudminnow</name>
    <dbReference type="NCBI Taxonomy" id="75934"/>
    <lineage>
        <taxon>Eukaryota</taxon>
        <taxon>Metazoa</taxon>
        <taxon>Chordata</taxon>
        <taxon>Craniata</taxon>
        <taxon>Vertebrata</taxon>
        <taxon>Euteleostomi</taxon>
        <taxon>Actinopterygii</taxon>
        <taxon>Neopterygii</taxon>
        <taxon>Teleostei</taxon>
        <taxon>Protacanthopterygii</taxon>
        <taxon>Esociformes</taxon>
        <taxon>Umbridae</taxon>
        <taxon>Umbra</taxon>
    </lineage>
</organism>
<dbReference type="GO" id="GO:0005764">
    <property type="term" value="C:lysosome"/>
    <property type="evidence" value="ECO:0007669"/>
    <property type="project" value="UniProtKB-SubCell"/>
</dbReference>
<evidence type="ECO:0000313" key="13">
    <source>
        <dbReference type="EMBL" id="KAL0965199.1"/>
    </source>
</evidence>
<dbReference type="GO" id="GO:0001660">
    <property type="term" value="P:fever generation"/>
    <property type="evidence" value="ECO:0007669"/>
    <property type="project" value="UniProtKB-KW"/>
</dbReference>
<dbReference type="Pfam" id="PF00340">
    <property type="entry name" value="IL1"/>
    <property type="match status" value="1"/>
</dbReference>
<dbReference type="PANTHER" id="PTHR10078:SF30">
    <property type="entry name" value="INTERLEUKIN-1 BETA"/>
    <property type="match status" value="1"/>
</dbReference>
<keyword evidence="9" id="KW-0395">Inflammatory response</keyword>
<dbReference type="InterPro" id="IPR008996">
    <property type="entry name" value="IL1/FGF"/>
</dbReference>
<evidence type="ECO:0000256" key="2">
    <source>
        <dbReference type="ARBA" id="ARBA00004514"/>
    </source>
</evidence>
<evidence type="ECO:0000256" key="1">
    <source>
        <dbReference type="ARBA" id="ARBA00004371"/>
    </source>
</evidence>
<evidence type="ECO:0000256" key="3">
    <source>
        <dbReference type="ARBA" id="ARBA00004550"/>
    </source>
</evidence>
<dbReference type="Gene3D" id="2.80.10.50">
    <property type="match status" value="1"/>
</dbReference>
<dbReference type="PRINTS" id="PR00264">
    <property type="entry name" value="INTERLEUKIN1"/>
</dbReference>
<evidence type="ECO:0000256" key="11">
    <source>
        <dbReference type="ARBA" id="ARBA00023246"/>
    </source>
</evidence>
<keyword evidence="6" id="KW-0202">Cytokine</keyword>
<comment type="caution">
    <text evidence="13">The sequence shown here is derived from an EMBL/GenBank/DDBJ whole genome shotgun (WGS) entry which is preliminary data.</text>
</comment>
<evidence type="ECO:0000256" key="7">
    <source>
        <dbReference type="ARBA" id="ARBA00022525"/>
    </source>
</evidence>
<dbReference type="GO" id="GO:0005615">
    <property type="term" value="C:extracellular space"/>
    <property type="evidence" value="ECO:0007669"/>
    <property type="project" value="UniProtKB-KW"/>
</dbReference>
<dbReference type="PRINTS" id="PR01357">
    <property type="entry name" value="INTRLEUKN1AB"/>
</dbReference>
<name>A0ABD0W2M6_UMBPY</name>
<protein>
    <recommendedName>
        <fullName evidence="12">Interleukin-1</fullName>
    </recommendedName>
</protein>
<keyword evidence="10" id="KW-0458">Lysosome</keyword>
<comment type="similarity">
    <text evidence="4 12">Belongs to the IL-1 family.</text>
</comment>
<dbReference type="GO" id="GO:0005125">
    <property type="term" value="F:cytokine activity"/>
    <property type="evidence" value="ECO:0007669"/>
    <property type="project" value="UniProtKB-UniRule"/>
</dbReference>
<keyword evidence="11" id="KW-0497">Mitogen</keyword>
<dbReference type="PANTHER" id="PTHR10078">
    <property type="entry name" value="INTERLEUKIN-1 FAMILY MEMBER"/>
    <property type="match status" value="1"/>
</dbReference>
<sequence length="255" mass="29064">MGACLLTKGMSLDLELLPYCSGGMKKAAHLVIALRRMKNTFQLSNHTDIQNMITDNLFEEHVMEQIQDCVETLGSNRLKGMFRRMGSIHECSLSDKDQKSLVRYSETMTLHAATLQGGNNHQTAKFKLCRYVSIIETVPAQPVVLGIANTDLYLSCSVPTDKNTPVLLLEPCVEHQLNIISTDADQRFLFYRRTTGRSQTTFESVQCRNWFLSTSVDPQQPIEMCQKQDVEKLTTFEVRNYNTQLYTPFPTESMY</sequence>
<dbReference type="SMART" id="SM00125">
    <property type="entry name" value="IL1"/>
    <property type="match status" value="1"/>
</dbReference>
<evidence type="ECO:0000256" key="8">
    <source>
        <dbReference type="ARBA" id="ARBA00022620"/>
    </source>
</evidence>
<keyword evidence="7 12" id="KW-0964">Secreted</keyword>
<evidence type="ECO:0000256" key="5">
    <source>
        <dbReference type="ARBA" id="ARBA00022490"/>
    </source>
</evidence>
<proteinExistence type="inferred from homology"/>
<evidence type="ECO:0000256" key="6">
    <source>
        <dbReference type="ARBA" id="ARBA00022514"/>
    </source>
</evidence>
<dbReference type="AlphaFoldDB" id="A0ABD0W2M6"/>
<dbReference type="SUPFAM" id="SSF50353">
    <property type="entry name" value="Cytokine"/>
    <property type="match status" value="1"/>
</dbReference>
<evidence type="ECO:0000256" key="4">
    <source>
        <dbReference type="ARBA" id="ARBA00010448"/>
    </source>
</evidence>